<evidence type="ECO:0000256" key="1">
    <source>
        <dbReference type="ARBA" id="ARBA00004141"/>
    </source>
</evidence>
<feature type="transmembrane region" description="Helical" evidence="5">
    <location>
        <begin position="267"/>
        <end position="293"/>
    </location>
</feature>
<dbReference type="Proteomes" id="UP000325797">
    <property type="component" value="Chromosome"/>
</dbReference>
<dbReference type="Pfam" id="PF07690">
    <property type="entry name" value="MFS_1"/>
    <property type="match status" value="1"/>
</dbReference>
<feature type="transmembrane region" description="Helical" evidence="5">
    <location>
        <begin position="358"/>
        <end position="380"/>
    </location>
</feature>
<feature type="domain" description="Major facilitator superfamily (MFS) profile" evidence="6">
    <location>
        <begin position="19"/>
        <end position="461"/>
    </location>
</feature>
<feature type="transmembrane region" description="Helical" evidence="5">
    <location>
        <begin position="170"/>
        <end position="192"/>
    </location>
</feature>
<feature type="transmembrane region" description="Helical" evidence="5">
    <location>
        <begin position="84"/>
        <end position="103"/>
    </location>
</feature>
<feature type="transmembrane region" description="Helical" evidence="5">
    <location>
        <begin position="142"/>
        <end position="164"/>
    </location>
</feature>
<evidence type="ECO:0000256" key="3">
    <source>
        <dbReference type="ARBA" id="ARBA00022989"/>
    </source>
</evidence>
<evidence type="ECO:0000313" key="8">
    <source>
        <dbReference type="Proteomes" id="UP000325797"/>
    </source>
</evidence>
<dbReference type="PANTHER" id="PTHR23501:SF154">
    <property type="entry name" value="MULTIDRUG-EFFLUX TRANSPORTER RV1634-RELATED"/>
    <property type="match status" value="1"/>
</dbReference>
<organism evidence="7 8">
    <name type="scientific">Hypericibacter adhaerens</name>
    <dbReference type="NCBI Taxonomy" id="2602016"/>
    <lineage>
        <taxon>Bacteria</taxon>
        <taxon>Pseudomonadati</taxon>
        <taxon>Pseudomonadota</taxon>
        <taxon>Alphaproteobacteria</taxon>
        <taxon>Rhodospirillales</taxon>
        <taxon>Dongiaceae</taxon>
        <taxon>Hypericibacter</taxon>
    </lineage>
</organism>
<keyword evidence="4 5" id="KW-0472">Membrane</keyword>
<keyword evidence="3 5" id="KW-1133">Transmembrane helix</keyword>
<sequence length="467" mass="47590">MSSPSSSWTALFSGGRGIYVVALNLGIGLHAIDVFVISTVMPAVVRDLGGVAFYAWATMLYMIASIMGAASGNTLRAAVGARNGYSMAGLLFLLGTIGAAAAPTMAALLAARFVQGLGGGLIVSQSMGLIRELFDDSIRTRALATVSGVWGVAALLGPLLGGLFGEFGWWRGAFVATLPLIALFVILAWRMLPPSERARSVPHLPFRRLLLLGGGVLAVGVGGTTGSLILELGLLVLAVVMVYLAFRLDAEAEIPLFPSRAISFNHRVGVAFAMFFLMSITHSAAGLFLPLILQVIHGVGPLGAGYFNAILALSWTTASFITAGWKGRAEIVALAWGPAFAGAALAVVAIGLTWMPPVAIGICMAVTGLGIGSSSLHLTAATMAGAVSGEEARTASTIPTVRMLGIAFGSAGAGLLANLAGLASGITLANVQAAGTIVIGSAAVAAALVFLLALRLLAQRRVAAPAE</sequence>
<dbReference type="RefSeq" id="WP_151119217.1">
    <property type="nucleotide sequence ID" value="NZ_CP042582.1"/>
</dbReference>
<name>A0A5J6N5P1_9PROT</name>
<dbReference type="InterPro" id="IPR005829">
    <property type="entry name" value="Sugar_transporter_CS"/>
</dbReference>
<dbReference type="PANTHER" id="PTHR23501">
    <property type="entry name" value="MAJOR FACILITATOR SUPERFAMILY"/>
    <property type="match status" value="1"/>
</dbReference>
<dbReference type="AlphaFoldDB" id="A0A5J6N5P1"/>
<reference evidence="7 8" key="1">
    <citation type="submission" date="2019-08" db="EMBL/GenBank/DDBJ databases">
        <title>Hyperibacter terrae gen. nov., sp. nov. and Hyperibacter viscosus sp. nov., two new members in the family Rhodospirillaceae isolated from the rhizosphere of Hypericum perforatum.</title>
        <authorList>
            <person name="Noviana Z."/>
        </authorList>
    </citation>
    <scope>NUCLEOTIDE SEQUENCE [LARGE SCALE GENOMIC DNA]</scope>
    <source>
        <strain evidence="7 8">R5959</strain>
    </source>
</reference>
<dbReference type="InterPro" id="IPR036259">
    <property type="entry name" value="MFS_trans_sf"/>
</dbReference>
<evidence type="ECO:0000256" key="2">
    <source>
        <dbReference type="ARBA" id="ARBA00022692"/>
    </source>
</evidence>
<dbReference type="InterPro" id="IPR020846">
    <property type="entry name" value="MFS_dom"/>
</dbReference>
<keyword evidence="2 5" id="KW-0812">Transmembrane</keyword>
<feature type="transmembrane region" description="Helical" evidence="5">
    <location>
        <begin position="401"/>
        <end position="421"/>
    </location>
</feature>
<dbReference type="KEGG" id="hadh:FRZ61_38290"/>
<dbReference type="PROSITE" id="PS00217">
    <property type="entry name" value="SUGAR_TRANSPORT_2"/>
    <property type="match status" value="1"/>
</dbReference>
<keyword evidence="8" id="KW-1185">Reference proteome</keyword>
<dbReference type="OrthoDB" id="9807274at2"/>
<feature type="transmembrane region" description="Helical" evidence="5">
    <location>
        <begin position="51"/>
        <end position="72"/>
    </location>
</feature>
<dbReference type="PROSITE" id="PS50850">
    <property type="entry name" value="MFS"/>
    <property type="match status" value="1"/>
</dbReference>
<accession>A0A5J6N5P1</accession>
<dbReference type="GO" id="GO:0005886">
    <property type="term" value="C:plasma membrane"/>
    <property type="evidence" value="ECO:0007669"/>
    <property type="project" value="TreeGrafter"/>
</dbReference>
<feature type="transmembrane region" description="Helical" evidence="5">
    <location>
        <begin position="21"/>
        <end position="45"/>
    </location>
</feature>
<dbReference type="Gene3D" id="1.20.1250.20">
    <property type="entry name" value="MFS general substrate transporter like domains"/>
    <property type="match status" value="1"/>
</dbReference>
<feature type="transmembrane region" description="Helical" evidence="5">
    <location>
        <begin position="433"/>
        <end position="454"/>
    </location>
</feature>
<dbReference type="InterPro" id="IPR011701">
    <property type="entry name" value="MFS"/>
</dbReference>
<dbReference type="GO" id="GO:0022857">
    <property type="term" value="F:transmembrane transporter activity"/>
    <property type="evidence" value="ECO:0007669"/>
    <property type="project" value="InterPro"/>
</dbReference>
<feature type="transmembrane region" description="Helical" evidence="5">
    <location>
        <begin position="228"/>
        <end position="246"/>
    </location>
</feature>
<dbReference type="SUPFAM" id="SSF103473">
    <property type="entry name" value="MFS general substrate transporter"/>
    <property type="match status" value="1"/>
</dbReference>
<evidence type="ECO:0000256" key="4">
    <source>
        <dbReference type="ARBA" id="ARBA00023136"/>
    </source>
</evidence>
<proteinExistence type="predicted"/>
<evidence type="ECO:0000313" key="7">
    <source>
        <dbReference type="EMBL" id="QEX23890.1"/>
    </source>
</evidence>
<dbReference type="EMBL" id="CP042582">
    <property type="protein sequence ID" value="QEX23890.1"/>
    <property type="molecule type" value="Genomic_DNA"/>
</dbReference>
<comment type="subcellular location">
    <subcellularLocation>
        <location evidence="1">Membrane</location>
        <topology evidence="1">Multi-pass membrane protein</topology>
    </subcellularLocation>
</comment>
<protein>
    <submittedName>
        <fullName evidence="7">MFS transporter</fullName>
    </submittedName>
</protein>
<feature type="transmembrane region" description="Helical" evidence="5">
    <location>
        <begin position="305"/>
        <end position="325"/>
    </location>
</feature>
<gene>
    <name evidence="7" type="ORF">FRZ61_38290</name>
</gene>
<feature type="transmembrane region" description="Helical" evidence="5">
    <location>
        <begin position="332"/>
        <end position="352"/>
    </location>
</feature>
<evidence type="ECO:0000259" key="6">
    <source>
        <dbReference type="PROSITE" id="PS50850"/>
    </source>
</evidence>
<evidence type="ECO:0000256" key="5">
    <source>
        <dbReference type="SAM" id="Phobius"/>
    </source>
</evidence>